<keyword evidence="9" id="KW-0132">Cell division</keyword>
<protein>
    <recommendedName>
        <fullName evidence="6">Anaphase-promoting complex subunit 16</fullName>
    </recommendedName>
    <alternativeName>
        <fullName evidence="16">Cyclosome subunit 16</fullName>
    </alternativeName>
</protein>
<keyword evidence="13" id="KW-0539">Nucleus</keyword>
<dbReference type="PANTHER" id="PTHR31564">
    <property type="entry name" value="ANAPHASE-PROMOTING COMPLEX SUBUNIT 16"/>
    <property type="match status" value="1"/>
</dbReference>
<evidence type="ECO:0000256" key="9">
    <source>
        <dbReference type="ARBA" id="ARBA00022618"/>
    </source>
</evidence>
<dbReference type="GO" id="GO:0016567">
    <property type="term" value="P:protein ubiquitination"/>
    <property type="evidence" value="ECO:0007669"/>
    <property type="project" value="UniProtKB-UniPathway"/>
</dbReference>
<evidence type="ECO:0000256" key="8">
    <source>
        <dbReference type="ARBA" id="ARBA00022490"/>
    </source>
</evidence>
<evidence type="ECO:0000256" key="16">
    <source>
        <dbReference type="ARBA" id="ARBA00031333"/>
    </source>
</evidence>
<accession>V9LF37</accession>
<reference evidence="19" key="1">
    <citation type="journal article" date="2014" name="Nature">
        <title>Elephant shark genome provides unique insights into gnathostome evolution.</title>
        <authorList>
            <consortium name="International Elephant Shark Genome Sequencing Consortium"/>
            <person name="Venkatesh B."/>
            <person name="Lee A.P."/>
            <person name="Ravi V."/>
            <person name="Maurya A.K."/>
            <person name="Lian M.M."/>
            <person name="Swann J.B."/>
            <person name="Ohta Y."/>
            <person name="Flajnik M.F."/>
            <person name="Sutoh Y."/>
            <person name="Kasahara M."/>
            <person name="Hoon S."/>
            <person name="Gangu V."/>
            <person name="Roy S.W."/>
            <person name="Irimia M."/>
            <person name="Korzh V."/>
            <person name="Kondrychyn I."/>
            <person name="Lim Z.W."/>
            <person name="Tay B.H."/>
            <person name="Tohari S."/>
            <person name="Kong K.W."/>
            <person name="Ho S."/>
            <person name="Lorente-Galdos B."/>
            <person name="Quilez J."/>
            <person name="Marques-Bonet T."/>
            <person name="Raney B.J."/>
            <person name="Ingham P.W."/>
            <person name="Tay A."/>
            <person name="Hillier L.W."/>
            <person name="Minx P."/>
            <person name="Boehm T."/>
            <person name="Wilson R.K."/>
            <person name="Brenner S."/>
            <person name="Warren W.C."/>
        </authorList>
    </citation>
    <scope>NUCLEOTIDE SEQUENCE</scope>
    <source>
        <tissue evidence="19">Gills</tissue>
    </source>
</reference>
<comment type="function">
    <text evidence="17">Component of the anaphase promoting complex/cyclosome (APC/C), a cell cycle-regulated E3 ubiquitin ligase that controls progression through mitosis and the G1 phase of the cell cycle. The APC/C complex acts by mediating ubiquitination and subsequent degradation of target proteins: it mainly mediates the formation of 'Lys-11'-linked polyubiquitin chains and, to a lower extent, the formation of 'Lys-48'- and 'Lys-63'-linked polyubiquitin chains. The APC/C complex catalyzes assembly of branched 'Lys-11'-/'Lys-48'-linked branched ubiquitin chains on target proteins.</text>
</comment>
<dbReference type="OrthoDB" id="6374621at2759"/>
<evidence type="ECO:0000256" key="2">
    <source>
        <dbReference type="ARBA" id="ARBA00004496"/>
    </source>
</evidence>
<dbReference type="AlphaFoldDB" id="V9LF37"/>
<dbReference type="EMBL" id="JW879098">
    <property type="protein sequence ID" value="AFP11615.1"/>
    <property type="molecule type" value="mRNA"/>
</dbReference>
<keyword evidence="15" id="KW-0137">Centromere</keyword>
<dbReference type="GO" id="GO:0005680">
    <property type="term" value="C:anaphase-promoting complex"/>
    <property type="evidence" value="ECO:0007669"/>
    <property type="project" value="InterPro"/>
</dbReference>
<dbReference type="RefSeq" id="XP_007895839.2">
    <property type="nucleotide sequence ID" value="XM_007897648.2"/>
</dbReference>
<feature type="region of interest" description="Disordered" evidence="18">
    <location>
        <begin position="1"/>
        <end position="33"/>
    </location>
</feature>
<keyword evidence="8" id="KW-0963">Cytoplasm</keyword>
<comment type="subcellular location">
    <subcellularLocation>
        <location evidence="3">Chromosome</location>
        <location evidence="3">Centromere</location>
        <location evidence="3">Kinetochore</location>
    </subcellularLocation>
    <subcellularLocation>
        <location evidence="2">Cytoplasm</location>
    </subcellularLocation>
    <subcellularLocation>
        <location evidence="1">Nucleus</location>
    </subcellularLocation>
</comment>
<dbReference type="GO" id="GO:0051301">
    <property type="term" value="P:cell division"/>
    <property type="evidence" value="ECO:0007669"/>
    <property type="project" value="UniProtKB-KW"/>
</dbReference>
<evidence type="ECO:0000256" key="12">
    <source>
        <dbReference type="ARBA" id="ARBA00022838"/>
    </source>
</evidence>
<dbReference type="GO" id="GO:0000776">
    <property type="term" value="C:kinetochore"/>
    <property type="evidence" value="ECO:0007669"/>
    <property type="project" value="UniProtKB-KW"/>
</dbReference>
<dbReference type="InterPro" id="IPR029641">
    <property type="entry name" value="APC16"/>
</dbReference>
<evidence type="ECO:0000256" key="3">
    <source>
        <dbReference type="ARBA" id="ARBA00004629"/>
    </source>
</evidence>
<evidence type="ECO:0000256" key="15">
    <source>
        <dbReference type="ARBA" id="ARBA00023328"/>
    </source>
</evidence>
<evidence type="ECO:0000256" key="6">
    <source>
        <dbReference type="ARBA" id="ARBA00013930"/>
    </source>
</evidence>
<evidence type="ECO:0000313" key="19">
    <source>
        <dbReference type="EMBL" id="AFP11615.1"/>
    </source>
</evidence>
<keyword evidence="10" id="KW-0498">Mitosis</keyword>
<dbReference type="KEGG" id="cmk:103181282"/>
<evidence type="ECO:0000256" key="18">
    <source>
        <dbReference type="SAM" id="MobiDB-lite"/>
    </source>
</evidence>
<dbReference type="GO" id="GO:0005829">
    <property type="term" value="C:cytosol"/>
    <property type="evidence" value="ECO:0007669"/>
    <property type="project" value="TreeGrafter"/>
</dbReference>
<evidence type="ECO:0000256" key="4">
    <source>
        <dbReference type="ARBA" id="ARBA00004906"/>
    </source>
</evidence>
<dbReference type="GeneID" id="103181282"/>
<sequence>MAAASASSSSSPVAGGGGFGVSELTPPRKALFTSPKGAGELLEDATERFLCEAVFSYQVAHTRKQVKREQQCSRIEKLASLVEELEADEWRYKPIEQLLGFTPSSG</sequence>
<keyword evidence="12" id="KW-0995">Kinetochore</keyword>
<dbReference type="UniPathway" id="UPA00143"/>
<evidence type="ECO:0000256" key="17">
    <source>
        <dbReference type="ARBA" id="ARBA00045696"/>
    </source>
</evidence>
<keyword evidence="7" id="KW-0158">Chromosome</keyword>
<evidence type="ECO:0000256" key="11">
    <source>
        <dbReference type="ARBA" id="ARBA00022786"/>
    </source>
</evidence>
<comment type="pathway">
    <text evidence="4">Protein modification; protein ubiquitination.</text>
</comment>
<proteinExistence type="evidence at transcript level"/>
<comment type="similarity">
    <text evidence="5">Belongs to the APC16 family.</text>
</comment>
<feature type="compositionally biased region" description="Low complexity" evidence="18">
    <location>
        <begin position="1"/>
        <end position="13"/>
    </location>
</feature>
<evidence type="ECO:0000256" key="10">
    <source>
        <dbReference type="ARBA" id="ARBA00022776"/>
    </source>
</evidence>
<organism evidence="19">
    <name type="scientific">Callorhinchus milii</name>
    <name type="common">Ghost shark</name>
    <dbReference type="NCBI Taxonomy" id="7868"/>
    <lineage>
        <taxon>Eukaryota</taxon>
        <taxon>Metazoa</taxon>
        <taxon>Chordata</taxon>
        <taxon>Craniata</taxon>
        <taxon>Vertebrata</taxon>
        <taxon>Chondrichthyes</taxon>
        <taxon>Holocephali</taxon>
        <taxon>Chimaeriformes</taxon>
        <taxon>Callorhinchidae</taxon>
        <taxon>Callorhinchus</taxon>
    </lineage>
</organism>
<evidence type="ECO:0000256" key="1">
    <source>
        <dbReference type="ARBA" id="ARBA00004123"/>
    </source>
</evidence>
<keyword evidence="11" id="KW-0833">Ubl conjugation pathway</keyword>
<name>V9LF37_CALMI</name>
<evidence type="ECO:0000256" key="5">
    <source>
        <dbReference type="ARBA" id="ARBA00007252"/>
    </source>
</evidence>
<evidence type="ECO:0000256" key="13">
    <source>
        <dbReference type="ARBA" id="ARBA00023242"/>
    </source>
</evidence>
<dbReference type="Pfam" id="PF17256">
    <property type="entry name" value="ANAPC16"/>
    <property type="match status" value="1"/>
</dbReference>
<dbReference type="CTD" id="119504"/>
<evidence type="ECO:0000256" key="14">
    <source>
        <dbReference type="ARBA" id="ARBA00023306"/>
    </source>
</evidence>
<keyword evidence="14" id="KW-0131">Cell cycle</keyword>
<dbReference type="PANTHER" id="PTHR31564:SF0">
    <property type="entry name" value="ANAPHASE-PROMOTING COMPLEX SUBUNIT 16"/>
    <property type="match status" value="1"/>
</dbReference>
<evidence type="ECO:0000256" key="7">
    <source>
        <dbReference type="ARBA" id="ARBA00022454"/>
    </source>
</evidence>